<proteinExistence type="predicted"/>
<sequence>MKHTVTDAAVQEYAERLRKSVPLGNLFPGKMSDCEFTPEQREVIRSARVESKAMSKIIQGEATKEIPPVTIEPVKAEAKEKPLTKLRKMLYLQGGRCFFCSQLLLEEEASIEHLLPISLGGQRIESNEVVCHKSLNETFGHLDLKRKVEFIIRSSGSLKCPKN</sequence>
<evidence type="ECO:0000313" key="2">
    <source>
        <dbReference type="Proteomes" id="UP000295662"/>
    </source>
</evidence>
<dbReference type="InterPro" id="IPR003615">
    <property type="entry name" value="HNH_nuc"/>
</dbReference>
<keyword evidence="1" id="KW-0255">Endonuclease</keyword>
<dbReference type="Gene3D" id="1.10.30.50">
    <property type="match status" value="1"/>
</dbReference>
<name>A0A4R7RJE2_9BACT</name>
<dbReference type="Proteomes" id="UP000295662">
    <property type="component" value="Unassembled WGS sequence"/>
</dbReference>
<dbReference type="EMBL" id="SOCA01000029">
    <property type="protein sequence ID" value="TDU62078.1"/>
    <property type="molecule type" value="Genomic_DNA"/>
</dbReference>
<organism evidence="1 2">
    <name type="scientific">Prosthecobacter fusiformis</name>
    <dbReference type="NCBI Taxonomy" id="48464"/>
    <lineage>
        <taxon>Bacteria</taxon>
        <taxon>Pseudomonadati</taxon>
        <taxon>Verrucomicrobiota</taxon>
        <taxon>Verrucomicrobiia</taxon>
        <taxon>Verrucomicrobiales</taxon>
        <taxon>Verrucomicrobiaceae</taxon>
        <taxon>Prosthecobacter</taxon>
    </lineage>
</organism>
<protein>
    <submittedName>
        <fullName evidence="1">HNH endonuclease</fullName>
    </submittedName>
</protein>
<reference evidence="1 2" key="1">
    <citation type="submission" date="2019-03" db="EMBL/GenBank/DDBJ databases">
        <title>Genomic Encyclopedia of Archaeal and Bacterial Type Strains, Phase II (KMG-II): from individual species to whole genera.</title>
        <authorList>
            <person name="Goeker M."/>
        </authorList>
    </citation>
    <scope>NUCLEOTIDE SEQUENCE [LARGE SCALE GENOMIC DNA]</scope>
    <source>
        <strain evidence="1 2">ATCC 25309</strain>
    </source>
</reference>
<dbReference type="GO" id="GO:0004519">
    <property type="term" value="F:endonuclease activity"/>
    <property type="evidence" value="ECO:0007669"/>
    <property type="project" value="UniProtKB-KW"/>
</dbReference>
<dbReference type="AlphaFoldDB" id="A0A4R7RJE2"/>
<dbReference type="RefSeq" id="WP_133797692.1">
    <property type="nucleotide sequence ID" value="NZ_SOCA01000029.1"/>
</dbReference>
<dbReference type="OrthoDB" id="9816185at2"/>
<keyword evidence="1" id="KW-0540">Nuclease</keyword>
<accession>A0A4R7RJE2</accession>
<comment type="caution">
    <text evidence="1">The sequence shown here is derived from an EMBL/GenBank/DDBJ whole genome shotgun (WGS) entry which is preliminary data.</text>
</comment>
<evidence type="ECO:0000313" key="1">
    <source>
        <dbReference type="EMBL" id="TDU62078.1"/>
    </source>
</evidence>
<keyword evidence="2" id="KW-1185">Reference proteome</keyword>
<gene>
    <name evidence="1" type="ORF">EI77_04771</name>
</gene>
<dbReference type="CDD" id="cd00085">
    <property type="entry name" value="HNHc"/>
    <property type="match status" value="1"/>
</dbReference>
<keyword evidence="1" id="KW-0378">Hydrolase</keyword>